<dbReference type="GeneID" id="17041933"/>
<sequence length="218" mass="24473">MRLGIGGITINRPDPSTVDRATNKAKLAAPNHNLTGITEFTSGSSLKGWQSDYDRVQVGKGKQAYRKAKDFVSEWQHMGLGWVDTNRPAVKVGEHVIVMAQVLGLLWMCNPLRILYAKEEKGLIPAAAMLRARRQPACTSRGLRFDLGQTTLEGHSLAGEERFSVQWSKEDDSVWYEIYAISRPATLLALASYPLTRYYQQRFRRESMAAVQRAAECI</sequence>
<feature type="domain" description="DUF1990" evidence="1">
    <location>
        <begin position="47"/>
        <end position="210"/>
    </location>
</feature>
<dbReference type="eggNOG" id="ENOG502QTWG">
    <property type="taxonomic scope" value="Eukaryota"/>
</dbReference>
<comment type="caution">
    <text evidence="2">The sequence shown here is derived from an EMBL/GenBank/DDBJ whole genome shotgun (WGS) entry which is preliminary data.</text>
</comment>
<evidence type="ECO:0000313" key="3">
    <source>
        <dbReference type="Proteomes" id="UP000007264"/>
    </source>
</evidence>
<reference evidence="2 3" key="1">
    <citation type="journal article" date="2012" name="Genome Biol.">
        <title>The genome of the polar eukaryotic microalga coccomyxa subellipsoidea reveals traits of cold adaptation.</title>
        <authorList>
            <person name="Blanc G."/>
            <person name="Agarkova I."/>
            <person name="Grimwood J."/>
            <person name="Kuo A."/>
            <person name="Brueggeman A."/>
            <person name="Dunigan D."/>
            <person name="Gurnon J."/>
            <person name="Ladunga I."/>
            <person name="Lindquist E."/>
            <person name="Lucas S."/>
            <person name="Pangilinan J."/>
            <person name="Proschold T."/>
            <person name="Salamov A."/>
            <person name="Schmutz J."/>
            <person name="Weeks D."/>
            <person name="Yamada T."/>
            <person name="Claverie J.M."/>
            <person name="Grigoriev I."/>
            <person name="Van Etten J."/>
            <person name="Lomsadze A."/>
            <person name="Borodovsky M."/>
        </authorList>
    </citation>
    <scope>NUCLEOTIDE SEQUENCE [LARGE SCALE GENOMIC DNA]</scope>
    <source>
        <strain evidence="2 3">C-169</strain>
    </source>
</reference>
<dbReference type="EMBL" id="AGSI01000006">
    <property type="protein sequence ID" value="EIE23935.1"/>
    <property type="molecule type" value="Genomic_DNA"/>
</dbReference>
<dbReference type="KEGG" id="csl:COCSUDRAFT_32909"/>
<evidence type="ECO:0000259" key="1">
    <source>
        <dbReference type="Pfam" id="PF09348"/>
    </source>
</evidence>
<dbReference type="PANTHER" id="PTHR34202:SF1">
    <property type="entry name" value="UPF0548 PROTEIN"/>
    <property type="match status" value="1"/>
</dbReference>
<dbReference type="PANTHER" id="PTHR34202">
    <property type="entry name" value="UPF0548 PROTEIN"/>
    <property type="match status" value="1"/>
</dbReference>
<dbReference type="Proteomes" id="UP000007264">
    <property type="component" value="Unassembled WGS sequence"/>
</dbReference>
<protein>
    <recommendedName>
        <fullName evidence="1">DUF1990 domain-containing protein</fullName>
    </recommendedName>
</protein>
<keyword evidence="3" id="KW-1185">Reference proteome</keyword>
<dbReference type="AlphaFoldDB" id="I0YZW6"/>
<dbReference type="RefSeq" id="XP_005648479.1">
    <property type="nucleotide sequence ID" value="XM_005648422.1"/>
</dbReference>
<accession>I0YZW6</accession>
<evidence type="ECO:0000313" key="2">
    <source>
        <dbReference type="EMBL" id="EIE23935.1"/>
    </source>
</evidence>
<gene>
    <name evidence="2" type="ORF">COCSUDRAFT_32909</name>
</gene>
<organism evidence="2 3">
    <name type="scientific">Coccomyxa subellipsoidea (strain C-169)</name>
    <name type="common">Green microalga</name>
    <dbReference type="NCBI Taxonomy" id="574566"/>
    <lineage>
        <taxon>Eukaryota</taxon>
        <taxon>Viridiplantae</taxon>
        <taxon>Chlorophyta</taxon>
        <taxon>core chlorophytes</taxon>
        <taxon>Trebouxiophyceae</taxon>
        <taxon>Trebouxiophyceae incertae sedis</taxon>
        <taxon>Coccomyxaceae</taxon>
        <taxon>Coccomyxa</taxon>
        <taxon>Coccomyxa subellipsoidea</taxon>
    </lineage>
</organism>
<dbReference type="Pfam" id="PF09348">
    <property type="entry name" value="DUF1990"/>
    <property type="match status" value="1"/>
</dbReference>
<dbReference type="OrthoDB" id="46304at2759"/>
<name>I0YZW6_COCSC</name>
<dbReference type="InterPro" id="IPR018960">
    <property type="entry name" value="DUF1990"/>
</dbReference>
<proteinExistence type="predicted"/>